<evidence type="ECO:0000313" key="1">
    <source>
        <dbReference type="EMBL" id="KAK4830622.1"/>
    </source>
</evidence>
<name>A0AAN7NS37_MYCAM</name>
<organism evidence="1 2">
    <name type="scientific">Mycteria americana</name>
    <name type="common">Wood stork</name>
    <dbReference type="NCBI Taxonomy" id="33587"/>
    <lineage>
        <taxon>Eukaryota</taxon>
        <taxon>Metazoa</taxon>
        <taxon>Chordata</taxon>
        <taxon>Craniata</taxon>
        <taxon>Vertebrata</taxon>
        <taxon>Euteleostomi</taxon>
        <taxon>Archelosauria</taxon>
        <taxon>Archosauria</taxon>
        <taxon>Dinosauria</taxon>
        <taxon>Saurischia</taxon>
        <taxon>Theropoda</taxon>
        <taxon>Coelurosauria</taxon>
        <taxon>Aves</taxon>
        <taxon>Neognathae</taxon>
        <taxon>Neoaves</taxon>
        <taxon>Aequornithes</taxon>
        <taxon>Ciconiiformes</taxon>
        <taxon>Ciconiidae</taxon>
        <taxon>Mycteria</taxon>
    </lineage>
</organism>
<dbReference type="AlphaFoldDB" id="A0AAN7NS37"/>
<accession>A0AAN7NS37</accession>
<dbReference type="Proteomes" id="UP001333110">
    <property type="component" value="Unassembled WGS sequence"/>
</dbReference>
<keyword evidence="2" id="KW-1185">Reference proteome</keyword>
<reference evidence="1 2" key="1">
    <citation type="journal article" date="2023" name="J. Hered.">
        <title>Chromosome-level genome of the wood stork (Mycteria americana) provides insight into avian chromosome evolution.</title>
        <authorList>
            <person name="Flamio R. Jr."/>
            <person name="Ramstad K.M."/>
        </authorList>
    </citation>
    <scope>NUCLEOTIDE SEQUENCE [LARGE SCALE GENOMIC DNA]</scope>
    <source>
        <strain evidence="1">JAX WOST 10</strain>
    </source>
</reference>
<dbReference type="EMBL" id="JAUNZN010000001">
    <property type="protein sequence ID" value="KAK4830622.1"/>
    <property type="molecule type" value="Genomic_DNA"/>
</dbReference>
<feature type="non-terminal residue" evidence="1">
    <location>
        <position position="107"/>
    </location>
</feature>
<protein>
    <submittedName>
        <fullName evidence="1">Uncharacterized protein</fullName>
    </submittedName>
</protein>
<sequence>MVESPSLEVFKRRLDEVLRDMGQGRQKNCLPQEKVEKKSCLLSSPRLASPLLASPRLASPLLASPRLASPRLSIRGRKLEKLYRTLDIKASVENRNPQGNLFIPPEE</sequence>
<proteinExistence type="predicted"/>
<evidence type="ECO:0000313" key="2">
    <source>
        <dbReference type="Proteomes" id="UP001333110"/>
    </source>
</evidence>
<gene>
    <name evidence="1" type="ORF">QYF61_012447</name>
</gene>
<comment type="caution">
    <text evidence="1">The sequence shown here is derived from an EMBL/GenBank/DDBJ whole genome shotgun (WGS) entry which is preliminary data.</text>
</comment>